<name>A0A0D6AXR4_RHOSU</name>
<proteinExistence type="predicted"/>
<dbReference type="KEGG" id="rsu:NHU_00483"/>
<evidence type="ECO:0000256" key="1">
    <source>
        <dbReference type="SAM" id="MobiDB-lite"/>
    </source>
</evidence>
<dbReference type="AlphaFoldDB" id="A0A0D6AXR4"/>
<dbReference type="EMBL" id="AP014800">
    <property type="protein sequence ID" value="BAQ67652.1"/>
    <property type="molecule type" value="Genomic_DNA"/>
</dbReference>
<organism evidence="2 3">
    <name type="scientific">Rhodovulum sulfidophilum</name>
    <name type="common">Rhodobacter sulfidophilus</name>
    <dbReference type="NCBI Taxonomy" id="35806"/>
    <lineage>
        <taxon>Bacteria</taxon>
        <taxon>Pseudomonadati</taxon>
        <taxon>Pseudomonadota</taxon>
        <taxon>Alphaproteobacteria</taxon>
        <taxon>Rhodobacterales</taxon>
        <taxon>Paracoccaceae</taxon>
        <taxon>Rhodovulum</taxon>
    </lineage>
</organism>
<feature type="compositionally biased region" description="Basic residues" evidence="1">
    <location>
        <begin position="82"/>
        <end position="93"/>
    </location>
</feature>
<dbReference type="PATRIC" id="fig|35806.4.peg.492"/>
<dbReference type="Proteomes" id="UP000064912">
    <property type="component" value="Chromosome"/>
</dbReference>
<accession>A0A0D6AXR4</accession>
<sequence length="151" mass="16522">MESLPRPVGLGWSVPDFSMPSRRQETLAVSIPYGRSQGLLIGNEALTAIGPRTRPNGIKFPGQGGTVAPVAPRKPAERAWQARKHGVQGRKVHLAMGDGHLRPRRRRGPPHDSPVGPERLERIPRDEAIRAADGAEVTRRCHTAMALLRKS</sequence>
<reference evidence="2 3" key="1">
    <citation type="submission" date="2015-02" db="EMBL/GenBank/DDBJ databases">
        <title>Genome sequene of Rhodovulum sulfidophilum DSM 2351.</title>
        <authorList>
            <person name="Nagao N."/>
        </authorList>
    </citation>
    <scope>NUCLEOTIDE SEQUENCE [LARGE SCALE GENOMIC DNA]</scope>
    <source>
        <strain evidence="2 3">DSM 2351</strain>
    </source>
</reference>
<evidence type="ECO:0000313" key="3">
    <source>
        <dbReference type="Proteomes" id="UP000064912"/>
    </source>
</evidence>
<feature type="region of interest" description="Disordered" evidence="1">
    <location>
        <begin position="82"/>
        <end position="124"/>
    </location>
</feature>
<gene>
    <name evidence="2" type="ORF">NHU_00483</name>
</gene>
<evidence type="ECO:0000313" key="2">
    <source>
        <dbReference type="EMBL" id="BAQ67652.1"/>
    </source>
</evidence>
<protein>
    <submittedName>
        <fullName evidence="2">ISSpo9 transposase</fullName>
    </submittedName>
</protein>